<accession>A0ABP9DL30</accession>
<reference evidence="3" key="1">
    <citation type="journal article" date="2019" name="Int. J. Syst. Evol. Microbiol.">
        <title>The Global Catalogue of Microorganisms (GCM) 10K type strain sequencing project: providing services to taxonomists for standard genome sequencing and annotation.</title>
        <authorList>
            <consortium name="The Broad Institute Genomics Platform"/>
            <consortium name="The Broad Institute Genome Sequencing Center for Infectious Disease"/>
            <person name="Wu L."/>
            <person name="Ma J."/>
        </authorList>
    </citation>
    <scope>NUCLEOTIDE SEQUENCE [LARGE SCALE GENOMIC DNA]</scope>
    <source>
        <strain evidence="3">JCM 18326</strain>
    </source>
</reference>
<name>A0ABP9DL30_9BACT</name>
<sequence>MIQVTPKNAEAFYAKLQERLPDTRDNRGKQHELAFVIILFIVALLRHQSRYSMLSIYRNMQRFYRTVSRRLNYTQSDKCVSRSQLIRILIDLDYEVFNTILSDHIEESIGDPSIEWMAIDGKELRGSIDSLLGQNRGESTDYWT</sequence>
<dbReference type="RefSeq" id="WP_345372910.1">
    <property type="nucleotide sequence ID" value="NZ_BAABJX010000043.1"/>
</dbReference>
<keyword evidence="1" id="KW-1133">Transmembrane helix</keyword>
<keyword evidence="1" id="KW-0812">Transmembrane</keyword>
<keyword evidence="1" id="KW-0472">Membrane</keyword>
<gene>
    <name evidence="2" type="ORF">GCM10023331_28450</name>
</gene>
<protein>
    <recommendedName>
        <fullName evidence="4">H repeat-associated protein N-terminal domain-containing protein</fullName>
    </recommendedName>
</protein>
<evidence type="ECO:0000313" key="3">
    <source>
        <dbReference type="Proteomes" id="UP001500298"/>
    </source>
</evidence>
<proteinExistence type="predicted"/>
<evidence type="ECO:0000313" key="2">
    <source>
        <dbReference type="EMBL" id="GAA4841790.1"/>
    </source>
</evidence>
<organism evidence="2 3">
    <name type="scientific">Algivirga pacifica</name>
    <dbReference type="NCBI Taxonomy" id="1162670"/>
    <lineage>
        <taxon>Bacteria</taxon>
        <taxon>Pseudomonadati</taxon>
        <taxon>Bacteroidota</taxon>
        <taxon>Cytophagia</taxon>
        <taxon>Cytophagales</taxon>
        <taxon>Flammeovirgaceae</taxon>
        <taxon>Algivirga</taxon>
    </lineage>
</organism>
<dbReference type="Proteomes" id="UP001500298">
    <property type="component" value="Unassembled WGS sequence"/>
</dbReference>
<evidence type="ECO:0008006" key="4">
    <source>
        <dbReference type="Google" id="ProtNLM"/>
    </source>
</evidence>
<comment type="caution">
    <text evidence="2">The sequence shown here is derived from an EMBL/GenBank/DDBJ whole genome shotgun (WGS) entry which is preliminary data.</text>
</comment>
<evidence type="ECO:0000256" key="1">
    <source>
        <dbReference type="SAM" id="Phobius"/>
    </source>
</evidence>
<keyword evidence="3" id="KW-1185">Reference proteome</keyword>
<dbReference type="EMBL" id="BAABJX010000043">
    <property type="protein sequence ID" value="GAA4841790.1"/>
    <property type="molecule type" value="Genomic_DNA"/>
</dbReference>
<feature type="transmembrane region" description="Helical" evidence="1">
    <location>
        <begin position="33"/>
        <end position="49"/>
    </location>
</feature>